<dbReference type="EMBL" id="CABL01000005">
    <property type="protein sequence ID" value="CBH74996.1"/>
    <property type="molecule type" value="Genomic_DNA"/>
</dbReference>
<protein>
    <recommendedName>
        <fullName evidence="4">N-acylglucosamine-6-phosphate 2-epimerase</fullName>
        <ecNumber evidence="4">5.1.3.9</ecNumber>
    </recommendedName>
</protein>
<dbReference type="InterPro" id="IPR011060">
    <property type="entry name" value="RibuloseP-bd_barrel"/>
</dbReference>
<evidence type="ECO:0000256" key="1">
    <source>
        <dbReference type="ARBA" id="ARBA00000056"/>
    </source>
</evidence>
<dbReference type="PANTHER" id="PTHR36204">
    <property type="entry name" value="N-ACETYLMANNOSAMINE-6-PHOSPHATE 2-EPIMERASE-RELATED"/>
    <property type="match status" value="1"/>
</dbReference>
<dbReference type="EC" id="5.1.3.9" evidence="4"/>
<reference evidence="7" key="1">
    <citation type="submission" date="2009-10" db="EMBL/GenBank/DDBJ databases">
        <title>Diversity of trophic interactions inside an arsenic-rich microbial ecosystem.</title>
        <authorList>
            <person name="Bertin P.N."/>
            <person name="Heinrich-Salmeron A."/>
            <person name="Pelletier E."/>
            <person name="Goulhen-Chollet F."/>
            <person name="Arsene-Ploetze F."/>
            <person name="Gallien S."/>
            <person name="Calteau A."/>
            <person name="Vallenet D."/>
            <person name="Casiot C."/>
            <person name="Chane-Woon-Ming B."/>
            <person name="Giloteaux L."/>
            <person name="Barakat M."/>
            <person name="Bonnefoy V."/>
            <person name="Bruneel O."/>
            <person name="Chandler M."/>
            <person name="Cleiss J."/>
            <person name="Duran R."/>
            <person name="Elbaz-Poulichet F."/>
            <person name="Fonknechten N."/>
            <person name="Lauga B."/>
            <person name="Mornico D."/>
            <person name="Ortet P."/>
            <person name="Schaeffer C."/>
            <person name="Siguier P."/>
            <person name="Alexander Thil Smith A."/>
            <person name="Van Dorsselaer A."/>
            <person name="Weissenbach J."/>
            <person name="Medigue C."/>
            <person name="Le Paslier D."/>
        </authorList>
    </citation>
    <scope>NUCLEOTIDE SEQUENCE</scope>
</reference>
<dbReference type="PANTHER" id="PTHR36204:SF1">
    <property type="entry name" value="N-ACETYLMANNOSAMINE-6-PHOSPHATE 2-EPIMERASE-RELATED"/>
    <property type="match status" value="1"/>
</dbReference>
<evidence type="ECO:0000313" key="7">
    <source>
        <dbReference type="EMBL" id="CBH74996.1"/>
    </source>
</evidence>
<evidence type="ECO:0000256" key="4">
    <source>
        <dbReference type="ARBA" id="ARBA00013180"/>
    </source>
</evidence>
<comment type="function">
    <text evidence="2">Converts N-acetylmannosamine-6-phosphate (ManNAc-6-P) to N-acetylglucosamine-6-phosphate (GlcNAc-6-P).</text>
</comment>
<sequence>MISLESLRGGLIVSVQAKPGSALDDPAVIAALAFAAEEGGAAGLRIQSAAHIRAVKARCTLPVIGLVKREYRGFEPYITPTLREVEEILDAGAEIVAFDATLRERPERTTLERIVATIHAASRRAMADCATFEEARVAQAHGADMLATTLCGYTPQSSGSPLPALALVARIAALGGFTICEGGIGSPETGGAALRAGADAIVVGTALTGLSARVGEFAAALKK</sequence>
<dbReference type="InterPro" id="IPR007260">
    <property type="entry name" value="NanE"/>
</dbReference>
<dbReference type="UniPathway" id="UPA00629">
    <property type="reaction ID" value="UER00682"/>
</dbReference>
<dbReference type="GO" id="GO:0019262">
    <property type="term" value="P:N-acetylneuraminate catabolic process"/>
    <property type="evidence" value="ECO:0007669"/>
    <property type="project" value="UniProtKB-UniPathway"/>
</dbReference>
<dbReference type="GO" id="GO:0006053">
    <property type="term" value="P:N-acetylmannosamine catabolic process"/>
    <property type="evidence" value="ECO:0007669"/>
    <property type="project" value="TreeGrafter"/>
</dbReference>
<accession>E6PEW0</accession>
<dbReference type="GO" id="GO:0047465">
    <property type="term" value="F:N-acylglucosamine-6-phosphate 2-epimerase activity"/>
    <property type="evidence" value="ECO:0007669"/>
    <property type="project" value="UniProtKB-EC"/>
</dbReference>
<comment type="pathway">
    <text evidence="3">Amino-sugar metabolism; N-acetylneuraminate degradation; D-fructose 6-phosphate from N-acetylneuraminate: step 3/5.</text>
</comment>
<dbReference type="NCBIfam" id="NF002231">
    <property type="entry name" value="PRK01130.1"/>
    <property type="match status" value="1"/>
</dbReference>
<proteinExistence type="predicted"/>
<organism evidence="7">
    <name type="scientific">mine drainage metagenome</name>
    <dbReference type="NCBI Taxonomy" id="410659"/>
    <lineage>
        <taxon>unclassified sequences</taxon>
        <taxon>metagenomes</taxon>
        <taxon>ecological metagenomes</taxon>
    </lineage>
</organism>
<evidence type="ECO:0000256" key="5">
    <source>
        <dbReference type="ARBA" id="ARBA00023235"/>
    </source>
</evidence>
<gene>
    <name evidence="7" type="ORF">CARN1_0171</name>
</gene>
<dbReference type="Pfam" id="PF04131">
    <property type="entry name" value="NanE"/>
    <property type="match status" value="1"/>
</dbReference>
<name>E6PEW0_9ZZZZ</name>
<dbReference type="GO" id="GO:0005829">
    <property type="term" value="C:cytosol"/>
    <property type="evidence" value="ECO:0007669"/>
    <property type="project" value="TreeGrafter"/>
</dbReference>
<evidence type="ECO:0000256" key="6">
    <source>
        <dbReference type="ARBA" id="ARBA00023277"/>
    </source>
</evidence>
<keyword evidence="5" id="KW-0413">Isomerase</keyword>
<dbReference type="AlphaFoldDB" id="E6PEW0"/>
<evidence type="ECO:0000256" key="2">
    <source>
        <dbReference type="ARBA" id="ARBA00002147"/>
    </source>
</evidence>
<evidence type="ECO:0000256" key="3">
    <source>
        <dbReference type="ARBA" id="ARBA00005081"/>
    </source>
</evidence>
<keyword evidence="6" id="KW-0119">Carbohydrate metabolism</keyword>
<comment type="caution">
    <text evidence="7">The sequence shown here is derived from an EMBL/GenBank/DDBJ whole genome shotgun (WGS) entry which is preliminary data.</text>
</comment>
<dbReference type="Gene3D" id="3.20.20.70">
    <property type="entry name" value="Aldolase class I"/>
    <property type="match status" value="1"/>
</dbReference>
<dbReference type="InterPro" id="IPR013785">
    <property type="entry name" value="Aldolase_TIM"/>
</dbReference>
<comment type="catalytic activity">
    <reaction evidence="1">
        <text>an N-acyl-D-glucosamine 6-phosphate = an N-acyl-D-mannosamine 6-phosphate</text>
        <dbReference type="Rhea" id="RHEA:23932"/>
        <dbReference type="ChEBI" id="CHEBI:57599"/>
        <dbReference type="ChEBI" id="CHEBI:57666"/>
        <dbReference type="EC" id="5.1.3.9"/>
    </reaction>
</comment>
<dbReference type="SUPFAM" id="SSF51366">
    <property type="entry name" value="Ribulose-phoshate binding barrel"/>
    <property type="match status" value="1"/>
</dbReference>